<sequence>MLGLRTPPGFLFLISLLLFIHLEFMMPHAQTTRGPAKVGAHSTSLGHTAQAQLRMPAHAHGHLRQPFNAGGAHHFLTIRRCRRCRSAPSHPLINPFHLHRSGQEPAGAEDGGGCWWWPGRGRTRRGARASAAAAARATRCTWPCRRGCRSPRSTTRRRGGAGAATGSTCHDRHKMKTRPVSIGTWPSRDVKPSAVSLPTPIDLGAS</sequence>
<reference evidence="3" key="4">
    <citation type="submission" date="2019-03" db="UniProtKB">
        <authorList>
            <consortium name="EnsemblPlants"/>
        </authorList>
    </citation>
    <scope>IDENTIFICATION</scope>
</reference>
<protein>
    <submittedName>
        <fullName evidence="3">Uncharacterized protein</fullName>
    </submittedName>
</protein>
<organism evidence="3 4">
    <name type="scientific">Aegilops tauschii subsp. strangulata</name>
    <name type="common">Goatgrass</name>
    <dbReference type="NCBI Taxonomy" id="200361"/>
    <lineage>
        <taxon>Eukaryota</taxon>
        <taxon>Viridiplantae</taxon>
        <taxon>Streptophyta</taxon>
        <taxon>Embryophyta</taxon>
        <taxon>Tracheophyta</taxon>
        <taxon>Spermatophyta</taxon>
        <taxon>Magnoliopsida</taxon>
        <taxon>Liliopsida</taxon>
        <taxon>Poales</taxon>
        <taxon>Poaceae</taxon>
        <taxon>BOP clade</taxon>
        <taxon>Pooideae</taxon>
        <taxon>Triticodae</taxon>
        <taxon>Triticeae</taxon>
        <taxon>Triticinae</taxon>
        <taxon>Aegilops</taxon>
    </lineage>
</organism>
<dbReference type="Gramene" id="AET3Gv20782100.6">
    <property type="protein sequence ID" value="AET3Gv20782100.6"/>
    <property type="gene ID" value="AET3Gv20782100"/>
</dbReference>
<dbReference type="Proteomes" id="UP000015105">
    <property type="component" value="Chromosome 3D"/>
</dbReference>
<feature type="signal peptide" evidence="2">
    <location>
        <begin position="1"/>
        <end position="31"/>
    </location>
</feature>
<reference evidence="4" key="1">
    <citation type="journal article" date="2014" name="Science">
        <title>Ancient hybridizations among the ancestral genomes of bread wheat.</title>
        <authorList>
            <consortium name="International Wheat Genome Sequencing Consortium,"/>
            <person name="Marcussen T."/>
            <person name="Sandve S.R."/>
            <person name="Heier L."/>
            <person name="Spannagl M."/>
            <person name="Pfeifer M."/>
            <person name="Jakobsen K.S."/>
            <person name="Wulff B.B."/>
            <person name="Steuernagel B."/>
            <person name="Mayer K.F."/>
            <person name="Olsen O.A."/>
        </authorList>
    </citation>
    <scope>NUCLEOTIDE SEQUENCE [LARGE SCALE GENOMIC DNA]</scope>
    <source>
        <strain evidence="4">cv. AL8/78</strain>
    </source>
</reference>
<reference evidence="3" key="5">
    <citation type="journal article" date="2021" name="G3 (Bethesda)">
        <title>Aegilops tauschii genome assembly Aet v5.0 features greater sequence contiguity and improved annotation.</title>
        <authorList>
            <person name="Wang L."/>
            <person name="Zhu T."/>
            <person name="Rodriguez J.C."/>
            <person name="Deal K.R."/>
            <person name="Dubcovsky J."/>
            <person name="McGuire P.E."/>
            <person name="Lux T."/>
            <person name="Spannagl M."/>
            <person name="Mayer K.F.X."/>
            <person name="Baldrich P."/>
            <person name="Meyers B.C."/>
            <person name="Huo N."/>
            <person name="Gu Y.Q."/>
            <person name="Zhou H."/>
            <person name="Devos K.M."/>
            <person name="Bennetzen J.L."/>
            <person name="Unver T."/>
            <person name="Budak H."/>
            <person name="Gulick P.J."/>
            <person name="Galiba G."/>
            <person name="Kalapos B."/>
            <person name="Nelson D.R."/>
            <person name="Li P."/>
            <person name="You F.M."/>
            <person name="Luo M.C."/>
            <person name="Dvorak J."/>
        </authorList>
    </citation>
    <scope>NUCLEOTIDE SEQUENCE [LARGE SCALE GENOMIC DNA]</scope>
    <source>
        <strain evidence="3">cv. AL8/78</strain>
    </source>
</reference>
<feature type="chain" id="PRO_5019139828" evidence="2">
    <location>
        <begin position="32"/>
        <end position="206"/>
    </location>
</feature>
<keyword evidence="4" id="KW-1185">Reference proteome</keyword>
<keyword evidence="2" id="KW-0732">Signal</keyword>
<evidence type="ECO:0000313" key="3">
    <source>
        <dbReference type="EnsemblPlants" id="AET3Gv20782100.6"/>
    </source>
</evidence>
<accession>A0A453FU40</accession>
<evidence type="ECO:0000256" key="1">
    <source>
        <dbReference type="SAM" id="MobiDB-lite"/>
    </source>
</evidence>
<reference evidence="3" key="3">
    <citation type="journal article" date="2017" name="Nature">
        <title>Genome sequence of the progenitor of the wheat D genome Aegilops tauschii.</title>
        <authorList>
            <person name="Luo M.C."/>
            <person name="Gu Y.Q."/>
            <person name="Puiu D."/>
            <person name="Wang H."/>
            <person name="Twardziok S.O."/>
            <person name="Deal K.R."/>
            <person name="Huo N."/>
            <person name="Zhu T."/>
            <person name="Wang L."/>
            <person name="Wang Y."/>
            <person name="McGuire P.E."/>
            <person name="Liu S."/>
            <person name="Long H."/>
            <person name="Ramasamy R.K."/>
            <person name="Rodriguez J.C."/>
            <person name="Van S.L."/>
            <person name="Yuan L."/>
            <person name="Wang Z."/>
            <person name="Xia Z."/>
            <person name="Xiao L."/>
            <person name="Anderson O.D."/>
            <person name="Ouyang S."/>
            <person name="Liang Y."/>
            <person name="Zimin A.V."/>
            <person name="Pertea G."/>
            <person name="Qi P."/>
            <person name="Bennetzen J.L."/>
            <person name="Dai X."/>
            <person name="Dawson M.W."/>
            <person name="Muller H.G."/>
            <person name="Kugler K."/>
            <person name="Rivarola-Duarte L."/>
            <person name="Spannagl M."/>
            <person name="Mayer K.F.X."/>
            <person name="Lu F.H."/>
            <person name="Bevan M.W."/>
            <person name="Leroy P."/>
            <person name="Li P."/>
            <person name="You F.M."/>
            <person name="Sun Q."/>
            <person name="Liu Z."/>
            <person name="Lyons E."/>
            <person name="Wicker T."/>
            <person name="Salzberg S.L."/>
            <person name="Devos K.M."/>
            <person name="Dvorak J."/>
        </authorList>
    </citation>
    <scope>NUCLEOTIDE SEQUENCE [LARGE SCALE GENOMIC DNA]</scope>
    <source>
        <strain evidence="3">cv. AL8/78</strain>
    </source>
</reference>
<dbReference type="AlphaFoldDB" id="A0A453FU40"/>
<proteinExistence type="predicted"/>
<evidence type="ECO:0000256" key="2">
    <source>
        <dbReference type="SAM" id="SignalP"/>
    </source>
</evidence>
<feature type="compositionally biased region" description="Basic residues" evidence="1">
    <location>
        <begin position="150"/>
        <end position="159"/>
    </location>
</feature>
<feature type="region of interest" description="Disordered" evidence="1">
    <location>
        <begin position="150"/>
        <end position="206"/>
    </location>
</feature>
<evidence type="ECO:0000313" key="4">
    <source>
        <dbReference type="Proteomes" id="UP000015105"/>
    </source>
</evidence>
<dbReference type="EnsemblPlants" id="AET3Gv20782100.6">
    <property type="protein sequence ID" value="AET3Gv20782100.6"/>
    <property type="gene ID" value="AET3Gv20782100"/>
</dbReference>
<name>A0A453FU40_AEGTS</name>
<reference evidence="4" key="2">
    <citation type="journal article" date="2017" name="Nat. Plants">
        <title>The Aegilops tauschii genome reveals multiple impacts of transposons.</title>
        <authorList>
            <person name="Zhao G."/>
            <person name="Zou C."/>
            <person name="Li K."/>
            <person name="Wang K."/>
            <person name="Li T."/>
            <person name="Gao L."/>
            <person name="Zhang X."/>
            <person name="Wang H."/>
            <person name="Yang Z."/>
            <person name="Liu X."/>
            <person name="Jiang W."/>
            <person name="Mao L."/>
            <person name="Kong X."/>
            <person name="Jiao Y."/>
            <person name="Jia J."/>
        </authorList>
    </citation>
    <scope>NUCLEOTIDE SEQUENCE [LARGE SCALE GENOMIC DNA]</scope>
    <source>
        <strain evidence="4">cv. AL8/78</strain>
    </source>
</reference>